<protein>
    <submittedName>
        <fullName evidence="2">Uncharacterized protein</fullName>
    </submittedName>
</protein>
<organism evidence="1 2">
    <name type="scientific">Ditylenchus dipsaci</name>
    <dbReference type="NCBI Taxonomy" id="166011"/>
    <lineage>
        <taxon>Eukaryota</taxon>
        <taxon>Metazoa</taxon>
        <taxon>Ecdysozoa</taxon>
        <taxon>Nematoda</taxon>
        <taxon>Chromadorea</taxon>
        <taxon>Rhabditida</taxon>
        <taxon>Tylenchina</taxon>
        <taxon>Tylenchomorpha</taxon>
        <taxon>Sphaerularioidea</taxon>
        <taxon>Anguinidae</taxon>
        <taxon>Anguininae</taxon>
        <taxon>Ditylenchus</taxon>
    </lineage>
</organism>
<dbReference type="WBParaSite" id="jg494">
    <property type="protein sequence ID" value="jg494"/>
    <property type="gene ID" value="jg494"/>
</dbReference>
<dbReference type="AlphaFoldDB" id="A0A915EE89"/>
<sequence length="187" mass="20527">MKRAQSLLEVSYLNSISSSSSQSRLSSSFTGLQSDISKMKGQELAQVEIQLLLFGEVKVQSTLVPEIQIDLTDDLENLLVYWCALQVHGKLSRHASLMMKKKSSNSAIEMMPAPASSSAAMVDASPVAFSPVKVEETKSPVSNSSIYIVMSGPVNNMPISYHGASIKIPMIYTQVIRMLNTNFEIMY</sequence>
<reference evidence="2" key="1">
    <citation type="submission" date="2022-11" db="UniProtKB">
        <authorList>
            <consortium name="WormBaseParasite"/>
        </authorList>
    </citation>
    <scope>IDENTIFICATION</scope>
</reference>
<keyword evidence="1" id="KW-1185">Reference proteome</keyword>
<evidence type="ECO:0000313" key="2">
    <source>
        <dbReference type="WBParaSite" id="jg494"/>
    </source>
</evidence>
<evidence type="ECO:0000313" key="1">
    <source>
        <dbReference type="Proteomes" id="UP000887574"/>
    </source>
</evidence>
<accession>A0A915EE89</accession>
<name>A0A915EE89_9BILA</name>
<dbReference type="Proteomes" id="UP000887574">
    <property type="component" value="Unplaced"/>
</dbReference>
<proteinExistence type="predicted"/>